<keyword evidence="1" id="KW-0812">Transmembrane</keyword>
<sequence length="60" mass="7046">MLAVAAKKKTSRSSIFFIIVAFGVVQLLNPYKDRNYFEQNNIFYIKNKQNNKLNHVLLQN</sequence>
<feature type="transmembrane region" description="Helical" evidence="1">
    <location>
        <begin position="12"/>
        <end position="31"/>
    </location>
</feature>
<keyword evidence="1" id="KW-0472">Membrane</keyword>
<organism evidence="2 3">
    <name type="scientific">Flavobacterium suncheonense GH29-5 = DSM 17707</name>
    <dbReference type="NCBI Taxonomy" id="1121899"/>
    <lineage>
        <taxon>Bacteria</taxon>
        <taxon>Pseudomonadati</taxon>
        <taxon>Bacteroidota</taxon>
        <taxon>Flavobacteriia</taxon>
        <taxon>Flavobacteriales</taxon>
        <taxon>Flavobacteriaceae</taxon>
        <taxon>Flavobacterium</taxon>
    </lineage>
</organism>
<evidence type="ECO:0000313" key="3">
    <source>
        <dbReference type="Proteomes" id="UP000030121"/>
    </source>
</evidence>
<reference evidence="2 3" key="1">
    <citation type="submission" date="2013-09" db="EMBL/GenBank/DDBJ databases">
        <authorList>
            <person name="Zeng Z."/>
            <person name="Chen C."/>
        </authorList>
    </citation>
    <scope>NUCLEOTIDE SEQUENCE [LARGE SCALE GENOMIC DNA]</scope>
    <source>
        <strain evidence="2 3">GH29-5</strain>
    </source>
</reference>
<dbReference type="Proteomes" id="UP000030121">
    <property type="component" value="Unassembled WGS sequence"/>
</dbReference>
<proteinExistence type="predicted"/>
<comment type="caution">
    <text evidence="2">The sequence shown here is derived from an EMBL/GenBank/DDBJ whole genome shotgun (WGS) entry which is preliminary data.</text>
</comment>
<gene>
    <name evidence="2" type="ORF">Q764_11710</name>
</gene>
<dbReference type="AlphaFoldDB" id="A0A0A2MA30"/>
<evidence type="ECO:0000313" key="2">
    <source>
        <dbReference type="EMBL" id="KGO88293.1"/>
    </source>
</evidence>
<keyword evidence="1" id="KW-1133">Transmembrane helix</keyword>
<keyword evidence="3" id="KW-1185">Reference proteome</keyword>
<evidence type="ECO:0000256" key="1">
    <source>
        <dbReference type="SAM" id="Phobius"/>
    </source>
</evidence>
<dbReference type="EMBL" id="JRLW01000016">
    <property type="protein sequence ID" value="KGO88293.1"/>
    <property type="molecule type" value="Genomic_DNA"/>
</dbReference>
<protein>
    <submittedName>
        <fullName evidence="2">Uncharacterized protein</fullName>
    </submittedName>
</protein>
<name>A0A0A2MA30_9FLAO</name>
<accession>A0A0A2MA30</accession>